<dbReference type="PANTHER" id="PTHR42932:SF2">
    <property type="entry name" value="DNA PROTECTION DURING STARVATION PROTEIN 1"/>
    <property type="match status" value="1"/>
</dbReference>
<evidence type="ECO:0000259" key="4">
    <source>
        <dbReference type="PROSITE" id="PS50943"/>
    </source>
</evidence>
<organism evidence="5 6">
    <name type="scientific">Streptomyces chrestomyceticus JCM 4735</name>
    <dbReference type="NCBI Taxonomy" id="1306181"/>
    <lineage>
        <taxon>Bacteria</taxon>
        <taxon>Bacillati</taxon>
        <taxon>Actinomycetota</taxon>
        <taxon>Actinomycetes</taxon>
        <taxon>Kitasatosporales</taxon>
        <taxon>Streptomycetaceae</taxon>
        <taxon>Streptomyces</taxon>
    </lineage>
</organism>
<feature type="compositionally biased region" description="Basic and acidic residues" evidence="3">
    <location>
        <begin position="169"/>
        <end position="184"/>
    </location>
</feature>
<evidence type="ECO:0000313" key="6">
    <source>
        <dbReference type="Proteomes" id="UP000287830"/>
    </source>
</evidence>
<dbReference type="InterPro" id="IPR009078">
    <property type="entry name" value="Ferritin-like_SF"/>
</dbReference>
<dbReference type="CDD" id="cd00093">
    <property type="entry name" value="HTH_XRE"/>
    <property type="match status" value="1"/>
</dbReference>
<evidence type="ECO:0000256" key="2">
    <source>
        <dbReference type="RuleBase" id="RU003875"/>
    </source>
</evidence>
<dbReference type="GO" id="GO:0016722">
    <property type="term" value="F:oxidoreductase activity, acting on metal ions"/>
    <property type="evidence" value="ECO:0007669"/>
    <property type="project" value="InterPro"/>
</dbReference>
<dbReference type="EMBL" id="BHZC01000001">
    <property type="protein sequence ID" value="GCD34413.1"/>
    <property type="molecule type" value="Genomic_DNA"/>
</dbReference>
<dbReference type="InterPro" id="IPR012347">
    <property type="entry name" value="Ferritin-like"/>
</dbReference>
<sequence length="389" mass="42618">MILLRRLLGDVLRRQRQRQGRTLREVSSSARVSLGYLSEVERGQKEASSELLSAICDALDVRMSELMREVSDELALAELARSAAASDPVPAPVRPKLNSVSVTSLAGVPEDRVTIKAPRRPWTWWRPEAGGRRGPRPPGSPRVSLSALSTFLDPVRRRRAGFEALPGRTGEREERARGPTAGERKAGGVRTFVLKVKRPRITAAHLGTRSVQTGPIVCTMGEAESFALKRSKWMSVVKSTLSDDARKVVGDALQGALVDLVDLSLVAKQVHWNIIGPRFRSVHLQLDDVVDTARAYADTVAERASAIGVSPDGRAETVSKTSGIDTVQDNWIKDAEVVRVVTDALGAVIARMRERIRVTDEPDPVSQDILIGLTADLEKHHWMFQAESA</sequence>
<dbReference type="PROSITE" id="PS00818">
    <property type="entry name" value="DPS_1"/>
    <property type="match status" value="1"/>
</dbReference>
<comment type="caution">
    <text evidence="5">The sequence shown here is derived from an EMBL/GenBank/DDBJ whole genome shotgun (WGS) entry which is preliminary data.</text>
</comment>
<dbReference type="PRINTS" id="PR01346">
    <property type="entry name" value="HELNAPAPROT"/>
</dbReference>
<dbReference type="InterPro" id="IPR001387">
    <property type="entry name" value="Cro/C1-type_HTH"/>
</dbReference>
<dbReference type="GO" id="GO:0008199">
    <property type="term" value="F:ferric iron binding"/>
    <property type="evidence" value="ECO:0007669"/>
    <property type="project" value="InterPro"/>
</dbReference>
<dbReference type="AlphaFoldDB" id="A0A7U9KTP6"/>
<dbReference type="Gene3D" id="1.10.260.40">
    <property type="entry name" value="lambda repressor-like DNA-binding domains"/>
    <property type="match status" value="1"/>
</dbReference>
<dbReference type="InterPro" id="IPR002177">
    <property type="entry name" value="DPS_DNA-bd"/>
</dbReference>
<dbReference type="InterPro" id="IPR010982">
    <property type="entry name" value="Lambda_DNA-bd_dom_sf"/>
</dbReference>
<dbReference type="Proteomes" id="UP000287830">
    <property type="component" value="Unassembled WGS sequence"/>
</dbReference>
<dbReference type="PANTHER" id="PTHR42932">
    <property type="entry name" value="GENERAL STRESS PROTEIN 20U"/>
    <property type="match status" value="1"/>
</dbReference>
<dbReference type="CDD" id="cd01043">
    <property type="entry name" value="DPS"/>
    <property type="match status" value="1"/>
</dbReference>
<dbReference type="SUPFAM" id="SSF47240">
    <property type="entry name" value="Ferritin-like"/>
    <property type="match status" value="1"/>
</dbReference>
<comment type="similarity">
    <text evidence="1 2">Belongs to the Dps family.</text>
</comment>
<protein>
    <submittedName>
        <fullName evidence="5">DNA starvation/stationary phase protection protein</fullName>
    </submittedName>
</protein>
<dbReference type="SUPFAM" id="SSF47413">
    <property type="entry name" value="lambda repressor-like DNA-binding domains"/>
    <property type="match status" value="1"/>
</dbReference>
<name>A0A7U9KTP6_9ACTN</name>
<evidence type="ECO:0000256" key="3">
    <source>
        <dbReference type="SAM" id="MobiDB-lite"/>
    </source>
</evidence>
<accession>A0A7U9KTP6</accession>
<dbReference type="Gene3D" id="1.20.1260.10">
    <property type="match status" value="1"/>
</dbReference>
<feature type="region of interest" description="Disordered" evidence="3">
    <location>
        <begin position="163"/>
        <end position="184"/>
    </location>
</feature>
<evidence type="ECO:0000256" key="1">
    <source>
        <dbReference type="ARBA" id="ARBA00009497"/>
    </source>
</evidence>
<dbReference type="GO" id="GO:0003677">
    <property type="term" value="F:DNA binding"/>
    <property type="evidence" value="ECO:0007669"/>
    <property type="project" value="InterPro"/>
</dbReference>
<reference evidence="5 6" key="1">
    <citation type="submission" date="2018-11" db="EMBL/GenBank/DDBJ databases">
        <title>Whole genome sequence of Streptomyces chrestomyceticus NBRC 13444(T).</title>
        <authorList>
            <person name="Komaki H."/>
            <person name="Tamura T."/>
        </authorList>
    </citation>
    <scope>NUCLEOTIDE SEQUENCE [LARGE SCALE GENOMIC DNA]</scope>
    <source>
        <strain evidence="5 6">NBRC 13444</strain>
    </source>
</reference>
<dbReference type="Pfam" id="PF01381">
    <property type="entry name" value="HTH_3"/>
    <property type="match status" value="1"/>
</dbReference>
<proteinExistence type="inferred from homology"/>
<evidence type="ECO:0000313" key="5">
    <source>
        <dbReference type="EMBL" id="GCD34413.1"/>
    </source>
</evidence>
<dbReference type="PROSITE" id="PS50943">
    <property type="entry name" value="HTH_CROC1"/>
    <property type="match status" value="1"/>
</dbReference>
<feature type="domain" description="HTH cro/C1-type" evidence="4">
    <location>
        <begin position="12"/>
        <end position="66"/>
    </location>
</feature>
<gene>
    <name evidence="5" type="ORF">OEIGOIKO_02143</name>
</gene>
<dbReference type="Pfam" id="PF00210">
    <property type="entry name" value="Ferritin"/>
    <property type="match status" value="1"/>
</dbReference>
<dbReference type="InterPro" id="IPR008331">
    <property type="entry name" value="Ferritin_DPS_dom"/>
</dbReference>
<dbReference type="InterPro" id="IPR023188">
    <property type="entry name" value="DPS_DNA-bd_CS"/>
</dbReference>
<dbReference type="SMART" id="SM00530">
    <property type="entry name" value="HTH_XRE"/>
    <property type="match status" value="1"/>
</dbReference>